<dbReference type="AlphaFoldDB" id="A0A8M1KJ46"/>
<evidence type="ECO:0000313" key="5">
    <source>
        <dbReference type="Proteomes" id="UP000515152"/>
    </source>
</evidence>
<feature type="compositionally biased region" description="Low complexity" evidence="3">
    <location>
        <begin position="472"/>
        <end position="488"/>
    </location>
</feature>
<evidence type="ECO:0000256" key="3">
    <source>
        <dbReference type="SAM" id="MobiDB-lite"/>
    </source>
</evidence>
<keyword evidence="5" id="KW-1185">Reference proteome</keyword>
<dbReference type="CTD" id="10241"/>
<dbReference type="RefSeq" id="XP_042561824.1">
    <property type="nucleotide sequence ID" value="XM_042705890.1"/>
</dbReference>
<dbReference type="OrthoDB" id="10015001at2759"/>
<dbReference type="Proteomes" id="UP000515152">
    <property type="component" value="Unplaced"/>
</dbReference>
<evidence type="ECO:0000313" key="8">
    <source>
        <dbReference type="RefSeq" id="XP_042561823.1"/>
    </source>
</evidence>
<evidence type="ECO:0000259" key="4">
    <source>
        <dbReference type="Pfam" id="PF17751"/>
    </source>
</evidence>
<evidence type="ECO:0000313" key="7">
    <source>
        <dbReference type="RefSeq" id="XP_042561822.1"/>
    </source>
</evidence>
<sequence length="566" mass="65026">MNESQEAETLSTEMDSTTTYSQVVFIDVPRSYPPNTNVNCGYTLTGGLQPHPKDWIGVYKVGWNTTQNYYTFVWVEPCLDRLGPDPVTRQVVFNDYYLPKDDGDYQFCYVDHMGQVRGASTPFCFENLQDTLYTSLENDILVVSTQEQTEQMEKEKEELRQEVEQLKEGEQILKNELDGRLEEIHRLRLTIEEMKNSVSTDAQPPGCESTDVLMEQLSPEVVAVPNLKQPEESLAQSQAPLDEKYDKALQKIKQLKQQRKELMATTENQQAEISRLNLKVKEMEQDLSRLRDDVQLFQVDLQSSQNEKLCADVQQLEELKRDLEGIKKEKERLQASLLTLTPQREDESTVKLQREALLSQLQETRIKLRQELQGANEAGKRAEAAERELRELRCQLEQRATTQSINEPQCKDISLEIKLKEALRTIDDQTVIIDLAREEQEDFDKKNQDLQNEVDVLREELARVKPGTPAAPDSTPFSYPSFSSFQDPSTNSLQGSLLYGNPYDNAEGANEDKVPQCQHCLISFPGISQEELTQHEESHKVCPICTFICDEMEQPEFEDHVYTHDI</sequence>
<organism evidence="5 9">
    <name type="scientific">Clupea harengus</name>
    <name type="common">Atlantic herring</name>
    <dbReference type="NCBI Taxonomy" id="7950"/>
    <lineage>
        <taxon>Eukaryota</taxon>
        <taxon>Metazoa</taxon>
        <taxon>Chordata</taxon>
        <taxon>Craniata</taxon>
        <taxon>Vertebrata</taxon>
        <taxon>Euteleostomi</taxon>
        <taxon>Actinopterygii</taxon>
        <taxon>Neopterygii</taxon>
        <taxon>Teleostei</taxon>
        <taxon>Clupei</taxon>
        <taxon>Clupeiformes</taxon>
        <taxon>Clupeoidei</taxon>
        <taxon>Clupeidae</taxon>
        <taxon>Clupea</taxon>
    </lineage>
</organism>
<evidence type="ECO:0000256" key="1">
    <source>
        <dbReference type="ARBA" id="ARBA00023054"/>
    </source>
</evidence>
<dbReference type="RefSeq" id="XP_042561821.1">
    <property type="nucleotide sequence ID" value="XM_042705887.1"/>
</dbReference>
<evidence type="ECO:0000313" key="9">
    <source>
        <dbReference type="RefSeq" id="XP_042561824.1"/>
    </source>
</evidence>
<dbReference type="GeneTree" id="ENSGT00950000183025"/>
<dbReference type="InterPro" id="IPR041611">
    <property type="entry name" value="SKICH"/>
</dbReference>
<gene>
    <name evidence="6 7 8 9" type="primary">calcoco2</name>
</gene>
<feature type="coiled-coil region" evidence="2">
    <location>
        <begin position="245"/>
        <end position="402"/>
    </location>
</feature>
<keyword evidence="1 2" id="KW-0175">Coiled coil</keyword>
<dbReference type="InterPro" id="IPR051002">
    <property type="entry name" value="UBA_autophagy_assoc_protein"/>
</dbReference>
<protein>
    <submittedName>
        <fullName evidence="6 7">Calcium-binding and coiled-coil domain-containing protein 2</fullName>
    </submittedName>
</protein>
<feature type="coiled-coil region" evidence="2">
    <location>
        <begin position="433"/>
        <end position="460"/>
    </location>
</feature>
<name>A0A8M1KJ46_CLUHA</name>
<feature type="region of interest" description="Disordered" evidence="3">
    <location>
        <begin position="464"/>
        <end position="488"/>
    </location>
</feature>
<proteinExistence type="predicted"/>
<evidence type="ECO:0000256" key="2">
    <source>
        <dbReference type="SAM" id="Coils"/>
    </source>
</evidence>
<dbReference type="RefSeq" id="XP_042561823.1">
    <property type="nucleotide sequence ID" value="XM_042705889.1"/>
</dbReference>
<dbReference type="GeneID" id="122130994"/>
<dbReference type="PANTHER" id="PTHR31915:SF10">
    <property type="entry name" value="CALCIUM-BINDING AND COILED-COIL DOMAIN 2"/>
    <property type="match status" value="1"/>
</dbReference>
<dbReference type="PANTHER" id="PTHR31915">
    <property type="entry name" value="SKICH DOMAIN-CONTAINING PROTEIN"/>
    <property type="match status" value="1"/>
</dbReference>
<accession>A0A8M1KJ46</accession>
<feature type="domain" description="SKICH" evidence="4">
    <location>
        <begin position="23"/>
        <end position="125"/>
    </location>
</feature>
<evidence type="ECO:0000313" key="6">
    <source>
        <dbReference type="RefSeq" id="XP_042561821.1"/>
    </source>
</evidence>
<feature type="coiled-coil region" evidence="2">
    <location>
        <begin position="142"/>
        <end position="176"/>
    </location>
</feature>
<dbReference type="KEGG" id="char:122130994"/>
<dbReference type="RefSeq" id="XP_042561822.1">
    <property type="nucleotide sequence ID" value="XM_042705888.1"/>
</dbReference>
<dbReference type="Pfam" id="PF17751">
    <property type="entry name" value="SKICH"/>
    <property type="match status" value="1"/>
</dbReference>
<dbReference type="CDD" id="cd21968">
    <property type="entry name" value="Zn-C2H2_CALCOCO2"/>
    <property type="match status" value="1"/>
</dbReference>
<reference evidence="6 7" key="1">
    <citation type="submission" date="2025-04" db="UniProtKB">
        <authorList>
            <consortium name="RefSeq"/>
        </authorList>
    </citation>
    <scope>IDENTIFICATION</scope>
</reference>